<dbReference type="PROSITE" id="PS00641">
    <property type="entry name" value="COMPLEX1_75K_1"/>
    <property type="match status" value="1"/>
</dbReference>
<dbReference type="InterPro" id="IPR009010">
    <property type="entry name" value="Asp_de-COase-like_dom_sf"/>
</dbReference>
<keyword evidence="18" id="KW-1185">Reference proteome</keyword>
<comment type="catalytic activity">
    <reaction evidence="12 13">
        <text>a quinone + NADH + 5 H(+)(in) = a quinol + NAD(+) + 4 H(+)(out)</text>
        <dbReference type="Rhea" id="RHEA:57888"/>
        <dbReference type="ChEBI" id="CHEBI:15378"/>
        <dbReference type="ChEBI" id="CHEBI:24646"/>
        <dbReference type="ChEBI" id="CHEBI:57540"/>
        <dbReference type="ChEBI" id="CHEBI:57945"/>
        <dbReference type="ChEBI" id="CHEBI:132124"/>
    </reaction>
</comment>
<evidence type="ECO:0000256" key="3">
    <source>
        <dbReference type="ARBA" id="ARBA00022485"/>
    </source>
</evidence>
<dbReference type="Pfam" id="PF10588">
    <property type="entry name" value="NADH-G_4Fe-4S_3"/>
    <property type="match status" value="1"/>
</dbReference>
<dbReference type="Pfam" id="PF13510">
    <property type="entry name" value="Fer2_4"/>
    <property type="match status" value="1"/>
</dbReference>
<feature type="domain" description="4Fe-4S Mo/W bis-MGD-type" evidence="15">
    <location>
        <begin position="228"/>
        <end position="284"/>
    </location>
</feature>
<comment type="caution">
    <text evidence="17">The sequence shown here is derived from an EMBL/GenBank/DDBJ whole genome shotgun (WGS) entry which is preliminary data.</text>
</comment>
<evidence type="ECO:0000256" key="2">
    <source>
        <dbReference type="ARBA" id="ARBA00005404"/>
    </source>
</evidence>
<dbReference type="SMART" id="SM00929">
    <property type="entry name" value="NADH-G_4Fe-4S_3"/>
    <property type="match status" value="1"/>
</dbReference>
<keyword evidence="4 13" id="KW-0001">2Fe-2S</keyword>
<accession>A0A9X4BJM2</accession>
<dbReference type="InterPro" id="IPR006656">
    <property type="entry name" value="Mopterin_OxRdtase"/>
</dbReference>
<keyword evidence="7 13" id="KW-1278">Translocase</keyword>
<feature type="domain" description="2Fe-2S ferredoxin-type" evidence="14">
    <location>
        <begin position="13"/>
        <end position="91"/>
    </location>
</feature>
<dbReference type="Pfam" id="PF22151">
    <property type="entry name" value="Fer4_NDSU1"/>
    <property type="match status" value="1"/>
</dbReference>
<evidence type="ECO:0000256" key="6">
    <source>
        <dbReference type="ARBA" id="ARBA00022723"/>
    </source>
</evidence>
<dbReference type="GO" id="GO:0043546">
    <property type="term" value="F:molybdopterin cofactor binding"/>
    <property type="evidence" value="ECO:0007669"/>
    <property type="project" value="InterPro"/>
</dbReference>
<evidence type="ECO:0000259" key="14">
    <source>
        <dbReference type="PROSITE" id="PS51085"/>
    </source>
</evidence>
<dbReference type="GO" id="GO:0016651">
    <property type="term" value="F:oxidoreductase activity, acting on NAD(P)H"/>
    <property type="evidence" value="ECO:0007669"/>
    <property type="project" value="InterPro"/>
</dbReference>
<dbReference type="PROSITE" id="PS51085">
    <property type="entry name" value="2FE2S_FER_2"/>
    <property type="match status" value="1"/>
</dbReference>
<dbReference type="GO" id="GO:0051537">
    <property type="term" value="F:2 iron, 2 sulfur cluster binding"/>
    <property type="evidence" value="ECO:0007669"/>
    <property type="project" value="UniProtKB-UniRule"/>
</dbReference>
<keyword evidence="6 13" id="KW-0479">Metal-binding</keyword>
<gene>
    <name evidence="17" type="primary">nuoG</name>
    <name evidence="17" type="ORF">OD750_022145</name>
</gene>
<dbReference type="SUPFAM" id="SSF54862">
    <property type="entry name" value="4Fe-4S ferredoxins"/>
    <property type="match status" value="1"/>
</dbReference>
<dbReference type="EMBL" id="JAOVZO020000020">
    <property type="protein sequence ID" value="MDC8015251.1"/>
    <property type="molecule type" value="Genomic_DNA"/>
</dbReference>
<comment type="similarity">
    <text evidence="2 13">Belongs to the complex I 75 kDa subunit family.</text>
</comment>
<evidence type="ECO:0000313" key="18">
    <source>
        <dbReference type="Proteomes" id="UP001139971"/>
    </source>
</evidence>
<dbReference type="FunFam" id="3.30.70.20:FF:000002">
    <property type="entry name" value="NADH-ubiquinone oxidoreductase 75 kDa subunit"/>
    <property type="match status" value="1"/>
</dbReference>
<dbReference type="PROSITE" id="PS00643">
    <property type="entry name" value="COMPLEX1_75K_3"/>
    <property type="match status" value="1"/>
</dbReference>
<dbReference type="GO" id="GO:1990204">
    <property type="term" value="C:oxidoreductase complex"/>
    <property type="evidence" value="ECO:0007669"/>
    <property type="project" value="UniProtKB-ARBA"/>
</dbReference>
<dbReference type="GO" id="GO:0016020">
    <property type="term" value="C:membrane"/>
    <property type="evidence" value="ECO:0007669"/>
    <property type="project" value="InterPro"/>
</dbReference>
<dbReference type="Gene3D" id="3.40.228.10">
    <property type="entry name" value="Dimethylsulfoxide Reductase, domain 2"/>
    <property type="match status" value="1"/>
</dbReference>
<dbReference type="Pfam" id="PF01568">
    <property type="entry name" value="Molydop_binding"/>
    <property type="match status" value="1"/>
</dbReference>
<dbReference type="InterPro" id="IPR054351">
    <property type="entry name" value="NADH_UbQ_OxRdtase_ferredoxin"/>
</dbReference>
<protein>
    <recommendedName>
        <fullName evidence="13">NADH-quinone oxidoreductase</fullName>
        <ecNumber evidence="13">7.1.1.-</ecNumber>
    </recommendedName>
</protein>
<dbReference type="GO" id="GO:0042773">
    <property type="term" value="P:ATP synthesis coupled electron transport"/>
    <property type="evidence" value="ECO:0007669"/>
    <property type="project" value="InterPro"/>
</dbReference>
<comment type="cofactor">
    <cofactor evidence="1 13">
        <name>[4Fe-4S] cluster</name>
        <dbReference type="ChEBI" id="CHEBI:49883"/>
    </cofactor>
</comment>
<keyword evidence="9 13" id="KW-0411">Iron-sulfur</keyword>
<keyword evidence="5 13" id="KW-0874">Quinone</keyword>
<dbReference type="InterPro" id="IPR006657">
    <property type="entry name" value="MoPterin_dinucl-bd_dom"/>
</dbReference>
<dbReference type="PANTHER" id="PTHR43105:SF13">
    <property type="entry name" value="NADH-UBIQUINONE OXIDOREDUCTASE 75 KDA SUBUNIT, MITOCHONDRIAL"/>
    <property type="match status" value="1"/>
</dbReference>
<dbReference type="GO" id="GO:0046872">
    <property type="term" value="F:metal ion binding"/>
    <property type="evidence" value="ECO:0007669"/>
    <property type="project" value="UniProtKB-UniRule"/>
</dbReference>
<evidence type="ECO:0000313" key="17">
    <source>
        <dbReference type="EMBL" id="MDC8015251.1"/>
    </source>
</evidence>
<comment type="function">
    <text evidence="13">NDH-1 shuttles electrons from NADH, via FMN and iron-sulfur (Fe-S) centers, to quinones in the respiratory chain. Couples the redox reaction to proton translocation (for every two electrons transferred, four hydrogen ions are translocated across the cytoplasmic membrane), and thus conserves the redox energy in a proton gradient.</text>
</comment>
<dbReference type="GO" id="GO:0051539">
    <property type="term" value="F:4 iron, 4 sulfur cluster binding"/>
    <property type="evidence" value="ECO:0007669"/>
    <property type="project" value="UniProtKB-KW"/>
</dbReference>
<comment type="subunit">
    <text evidence="11">Composed of 13 different subunits. Subunits NuoCD, E, F, and G constitute the peripheral sector of the complex.</text>
</comment>
<dbReference type="Gene3D" id="3.40.50.740">
    <property type="match status" value="2"/>
</dbReference>
<proteinExistence type="inferred from homology"/>
<keyword evidence="3 13" id="KW-0004">4Fe-4S</keyword>
<dbReference type="InterPro" id="IPR010228">
    <property type="entry name" value="NADH_UbQ_OxRdtase_Gsu"/>
</dbReference>
<dbReference type="InterPro" id="IPR000283">
    <property type="entry name" value="NADH_UbQ_OxRdtase_75kDa_su_CS"/>
</dbReference>
<evidence type="ECO:0000256" key="12">
    <source>
        <dbReference type="ARBA" id="ARBA00047712"/>
    </source>
</evidence>
<dbReference type="InterPro" id="IPR006963">
    <property type="entry name" value="Mopterin_OxRdtase_4Fe-4S_dom"/>
</dbReference>
<dbReference type="Gene3D" id="2.40.40.20">
    <property type="match status" value="1"/>
</dbReference>
<dbReference type="SUPFAM" id="SSF50692">
    <property type="entry name" value="ADC-like"/>
    <property type="match status" value="1"/>
</dbReference>
<dbReference type="InterPro" id="IPR036010">
    <property type="entry name" value="2Fe-2S_ferredoxin-like_sf"/>
</dbReference>
<dbReference type="FunFam" id="3.10.20.740:FF:000001">
    <property type="entry name" value="NADH-quinone oxidoreductase subunit G"/>
    <property type="match status" value="1"/>
</dbReference>
<organism evidence="17 18">
    <name type="scientific">Tahibacter soli</name>
    <dbReference type="NCBI Taxonomy" id="2983605"/>
    <lineage>
        <taxon>Bacteria</taxon>
        <taxon>Pseudomonadati</taxon>
        <taxon>Pseudomonadota</taxon>
        <taxon>Gammaproteobacteria</taxon>
        <taxon>Lysobacterales</taxon>
        <taxon>Rhodanobacteraceae</taxon>
        <taxon>Tahibacter</taxon>
    </lineage>
</organism>
<evidence type="ECO:0000256" key="10">
    <source>
        <dbReference type="ARBA" id="ARBA00023027"/>
    </source>
</evidence>
<dbReference type="PROSITE" id="PS51669">
    <property type="entry name" value="4FE4S_MOW_BIS_MGD"/>
    <property type="match status" value="1"/>
</dbReference>
<reference evidence="17" key="1">
    <citation type="submission" date="2023-02" db="EMBL/GenBank/DDBJ databases">
        <title>Tahibacter soli sp. nov. isolated from soil.</title>
        <authorList>
            <person name="Baek J.H."/>
            <person name="Lee J.K."/>
            <person name="Choi D.G."/>
            <person name="Jeon C.O."/>
        </authorList>
    </citation>
    <scope>NUCLEOTIDE SEQUENCE</scope>
    <source>
        <strain evidence="17">BL</strain>
    </source>
</reference>
<evidence type="ECO:0000256" key="4">
    <source>
        <dbReference type="ARBA" id="ARBA00022714"/>
    </source>
</evidence>
<dbReference type="Gene3D" id="3.30.70.20">
    <property type="match status" value="1"/>
</dbReference>
<evidence type="ECO:0000256" key="1">
    <source>
        <dbReference type="ARBA" id="ARBA00001966"/>
    </source>
</evidence>
<dbReference type="AlphaFoldDB" id="A0A9X4BJM2"/>
<dbReference type="SUPFAM" id="SSF53706">
    <property type="entry name" value="Formate dehydrogenase/DMSO reductase, domains 1-3"/>
    <property type="match status" value="1"/>
</dbReference>
<evidence type="ECO:0000259" key="16">
    <source>
        <dbReference type="PROSITE" id="PS51839"/>
    </source>
</evidence>
<dbReference type="NCBIfam" id="TIGR01973">
    <property type="entry name" value="NuoG"/>
    <property type="match status" value="1"/>
</dbReference>
<dbReference type="Proteomes" id="UP001139971">
    <property type="component" value="Unassembled WGS sequence"/>
</dbReference>
<evidence type="ECO:0000256" key="7">
    <source>
        <dbReference type="ARBA" id="ARBA00022967"/>
    </source>
</evidence>
<dbReference type="PANTHER" id="PTHR43105">
    <property type="entry name" value="RESPIRATORY NITRATE REDUCTASE"/>
    <property type="match status" value="1"/>
</dbReference>
<evidence type="ECO:0000256" key="9">
    <source>
        <dbReference type="ARBA" id="ARBA00023014"/>
    </source>
</evidence>
<dbReference type="CDD" id="cd00207">
    <property type="entry name" value="fer2"/>
    <property type="match status" value="1"/>
</dbReference>
<comment type="cofactor">
    <cofactor evidence="13">
        <name>[2Fe-2S] cluster</name>
        <dbReference type="ChEBI" id="CHEBI:190135"/>
    </cofactor>
    <text evidence="13">Binds 1 [2Fe-2S] cluster per subunit.</text>
</comment>
<keyword evidence="10 13" id="KW-0520">NAD</keyword>
<evidence type="ECO:0000256" key="13">
    <source>
        <dbReference type="RuleBase" id="RU003525"/>
    </source>
</evidence>
<dbReference type="InterPro" id="IPR001041">
    <property type="entry name" value="2Fe-2S_ferredoxin-type"/>
</dbReference>
<dbReference type="InterPro" id="IPR019574">
    <property type="entry name" value="NADH_UbQ_OxRdtase_Gsu_4Fe4S-bd"/>
</dbReference>
<dbReference type="EC" id="7.1.1.-" evidence="13"/>
<dbReference type="PROSITE" id="PS00642">
    <property type="entry name" value="COMPLEX1_75K_2"/>
    <property type="match status" value="1"/>
</dbReference>
<name>A0A9X4BJM2_9GAMM</name>
<evidence type="ECO:0000259" key="15">
    <source>
        <dbReference type="PROSITE" id="PS51669"/>
    </source>
</evidence>
<dbReference type="GO" id="GO:0048038">
    <property type="term" value="F:quinone binding"/>
    <property type="evidence" value="ECO:0007669"/>
    <property type="project" value="UniProtKB-UniRule"/>
</dbReference>
<evidence type="ECO:0000256" key="8">
    <source>
        <dbReference type="ARBA" id="ARBA00023004"/>
    </source>
</evidence>
<sequence length="774" mass="81611">MSAQPVNPNTPPDHVNIEIDGKPMFAPKGSMIIHAADKAGIPIPRFCYHDKLAIAANCRMCLVEVEKSPKPMPACATPVMEGMKVQTKSAKALNSQRNVMEFLLINHPLDCPICDQGGECELQDVSMGYGRSVSRFVERKRSVADEDIGPLIATEMTRCIQCTRCVRFVGEVAGTYELGGLSRGENLEIGTYIGKTIESEIGGNIIDVCPVGALTNKVFRFRARAWELVARDGIGWHDALGSNLWLHTRRGEVLRTVPRDNEAINECWLSDRDRYSHQGLYADDRAQQPMVKRNGGWVEITWDQALALVAEKLKGVPGDQIGVLVHPATSTEEGHLVAQIAKGLGSRNLDHRLRQLDFADDASGFGFATPVADIEKVGAAWLVGANLRHELPLVNHRLRKAAKRGAKVYALGAVDVDSNYDFAGSIVAAPHALVDAALKLAKAAGDLPAELAALANGIDVDDAARATIKALSDASASIVVFGEAAAMHPQASILRAAARFVAKATDSGYNEVPLGANALGLAAVGVLPQGGLDAQAMLRDPRKAYVVYGAEAPFDFADGGLAMTSLARAETVIAFDAYASEQLRAIATLILPIAALPETDATLTNLNGIVQTVAAGAKAPGEARPGWKVLRAVGAKLGVAGFEFTEIAEVRAQFAGKSTNAHANGKVAGRGKAEGLARIVTVPIYRSDATLRRSAALQAHPLTQGGRVALHPEDALALGLADGAVAKVSGPAGTATLPVAVTRAVPRGGAWIEAAYTETAALPAYGAALSISKA</sequence>
<feature type="domain" description="4Fe-4S His(Cys)3-ligated-type" evidence="16">
    <location>
        <begin position="91"/>
        <end position="130"/>
    </location>
</feature>
<dbReference type="PROSITE" id="PS51839">
    <property type="entry name" value="4FE4S_HC3"/>
    <property type="match status" value="1"/>
</dbReference>
<dbReference type="InterPro" id="IPR050123">
    <property type="entry name" value="Prok_molybdopt-oxidoreductase"/>
</dbReference>
<dbReference type="RefSeq" id="WP_263544264.1">
    <property type="nucleotide sequence ID" value="NZ_JAOVZO020000020.1"/>
</dbReference>
<dbReference type="Pfam" id="PF00384">
    <property type="entry name" value="Molybdopterin"/>
    <property type="match status" value="1"/>
</dbReference>
<evidence type="ECO:0000256" key="5">
    <source>
        <dbReference type="ARBA" id="ARBA00022719"/>
    </source>
</evidence>
<dbReference type="SUPFAM" id="SSF54292">
    <property type="entry name" value="2Fe-2S ferredoxin-like"/>
    <property type="match status" value="1"/>
</dbReference>
<evidence type="ECO:0000256" key="11">
    <source>
        <dbReference type="ARBA" id="ARBA00026021"/>
    </source>
</evidence>
<dbReference type="GO" id="GO:0008137">
    <property type="term" value="F:NADH dehydrogenase (ubiquinone) activity"/>
    <property type="evidence" value="ECO:0007669"/>
    <property type="project" value="UniProtKB-UniRule"/>
</dbReference>
<dbReference type="Gene3D" id="3.10.20.740">
    <property type="match status" value="1"/>
</dbReference>
<dbReference type="Pfam" id="PF22117">
    <property type="entry name" value="Fer4_Nqo3"/>
    <property type="match status" value="1"/>
</dbReference>
<keyword evidence="8 13" id="KW-0408">Iron</keyword>